<organism evidence="1 2">
    <name type="scientific">Mycolicibacterium hippocampi</name>
    <dbReference type="NCBI Taxonomy" id="659824"/>
    <lineage>
        <taxon>Bacteria</taxon>
        <taxon>Bacillati</taxon>
        <taxon>Actinomycetota</taxon>
        <taxon>Actinomycetes</taxon>
        <taxon>Mycobacteriales</taxon>
        <taxon>Mycobacteriaceae</taxon>
        <taxon>Mycolicibacterium</taxon>
    </lineage>
</organism>
<protein>
    <recommendedName>
        <fullName evidence="3">AAA family ATPase</fullName>
    </recommendedName>
</protein>
<dbReference type="Pfam" id="PF13481">
    <property type="entry name" value="AAA_25"/>
    <property type="match status" value="1"/>
</dbReference>
<evidence type="ECO:0000313" key="1">
    <source>
        <dbReference type="EMBL" id="NVN52274.1"/>
    </source>
</evidence>
<accession>A0A850PWE5</accession>
<sequence>MTDDDWVQMDAARDAEAFYNERVVTAAWLDEQEFPPLEWTVPGILSEGLGLLVAPPKVGKSWMVANFALACASGGSALGAIPVKQRPVLLMALEDGHRRLQSRFRTLMVGQPLPDGLEVVTRASANEALVCVAEFLRRNRDEAPLVIIDTFGKVKPPRLLNEDSYAADYRIGGALKERIDDVAGGCMLLVHHTRKAESADFIDSVSGTQGIAGSADFVLALNRRRHSDEAMLSVTGRDVPENEYALITTDGRWSLDGQDLMDAATTAQKRREAGDLGDRSLDALVFINGRPSGTRAADLAEHLDIEANLAGNYLRRLQEAGRIAKRSRGLYGPVVEVVEVVETQVEAGENSR</sequence>
<dbReference type="EMBL" id="JABFYL010000043">
    <property type="protein sequence ID" value="NVN52274.1"/>
    <property type="molecule type" value="Genomic_DNA"/>
</dbReference>
<gene>
    <name evidence="1" type="ORF">HLY00_2658</name>
</gene>
<dbReference type="RefSeq" id="WP_347133196.1">
    <property type="nucleotide sequence ID" value="NZ_JABFYL010000043.1"/>
</dbReference>
<proteinExistence type="predicted"/>
<dbReference type="Gene3D" id="3.40.50.300">
    <property type="entry name" value="P-loop containing nucleotide triphosphate hydrolases"/>
    <property type="match status" value="1"/>
</dbReference>
<dbReference type="Proteomes" id="UP000570517">
    <property type="component" value="Unassembled WGS sequence"/>
</dbReference>
<reference evidence="1 2" key="1">
    <citation type="submission" date="2020-05" db="EMBL/GenBank/DDBJ databases">
        <title>Draft genome sequence of Mycobacterium hippocampi DL, isolated from European seabass, Dicentrarchus labrax, reared in fish farms.</title>
        <authorList>
            <person name="Stathopoulou P."/>
            <person name="Asimakis E."/>
            <person name="Tzokas K."/>
            <person name="Batargias C."/>
            <person name="Tsiamis G."/>
        </authorList>
    </citation>
    <scope>NUCLEOTIDE SEQUENCE [LARGE SCALE GENOMIC DNA]</scope>
    <source>
        <strain evidence="1 2">DL</strain>
    </source>
</reference>
<name>A0A850PWE5_9MYCO</name>
<evidence type="ECO:0008006" key="3">
    <source>
        <dbReference type="Google" id="ProtNLM"/>
    </source>
</evidence>
<comment type="caution">
    <text evidence="1">The sequence shown here is derived from an EMBL/GenBank/DDBJ whole genome shotgun (WGS) entry which is preliminary data.</text>
</comment>
<dbReference type="AlphaFoldDB" id="A0A850PWE5"/>
<evidence type="ECO:0000313" key="2">
    <source>
        <dbReference type="Proteomes" id="UP000570517"/>
    </source>
</evidence>
<dbReference type="SUPFAM" id="SSF52540">
    <property type="entry name" value="P-loop containing nucleoside triphosphate hydrolases"/>
    <property type="match status" value="1"/>
</dbReference>
<dbReference type="InterPro" id="IPR027417">
    <property type="entry name" value="P-loop_NTPase"/>
</dbReference>
<keyword evidence="2" id="KW-1185">Reference proteome</keyword>